<evidence type="ECO:0000313" key="1">
    <source>
        <dbReference type="EMBL" id="GBP69483.1"/>
    </source>
</evidence>
<accession>A0A4C1Y267</accession>
<protein>
    <submittedName>
        <fullName evidence="1">Uncharacterized protein</fullName>
    </submittedName>
</protein>
<dbReference type="EMBL" id="BGZK01001042">
    <property type="protein sequence ID" value="GBP69483.1"/>
    <property type="molecule type" value="Genomic_DNA"/>
</dbReference>
<proteinExistence type="predicted"/>
<keyword evidence="2" id="KW-1185">Reference proteome</keyword>
<dbReference type="Proteomes" id="UP000299102">
    <property type="component" value="Unassembled WGS sequence"/>
</dbReference>
<name>A0A4C1Y267_EUMVA</name>
<sequence length="86" mass="9908">MIVSRIVTPHRQPNVDPARVRTYSLINRYTSAISSRAPRQREDARQTARRVIISQTQLISNIRSVARYTRRANIFGAAPYYARGIH</sequence>
<dbReference type="AlphaFoldDB" id="A0A4C1Y267"/>
<comment type="caution">
    <text evidence="1">The sequence shown here is derived from an EMBL/GenBank/DDBJ whole genome shotgun (WGS) entry which is preliminary data.</text>
</comment>
<reference evidence="1 2" key="1">
    <citation type="journal article" date="2019" name="Commun. Biol.">
        <title>The bagworm genome reveals a unique fibroin gene that provides high tensile strength.</title>
        <authorList>
            <person name="Kono N."/>
            <person name="Nakamura H."/>
            <person name="Ohtoshi R."/>
            <person name="Tomita M."/>
            <person name="Numata K."/>
            <person name="Arakawa K."/>
        </authorList>
    </citation>
    <scope>NUCLEOTIDE SEQUENCE [LARGE SCALE GENOMIC DNA]</scope>
</reference>
<organism evidence="1 2">
    <name type="scientific">Eumeta variegata</name>
    <name type="common">Bagworm moth</name>
    <name type="synonym">Eumeta japonica</name>
    <dbReference type="NCBI Taxonomy" id="151549"/>
    <lineage>
        <taxon>Eukaryota</taxon>
        <taxon>Metazoa</taxon>
        <taxon>Ecdysozoa</taxon>
        <taxon>Arthropoda</taxon>
        <taxon>Hexapoda</taxon>
        <taxon>Insecta</taxon>
        <taxon>Pterygota</taxon>
        <taxon>Neoptera</taxon>
        <taxon>Endopterygota</taxon>
        <taxon>Lepidoptera</taxon>
        <taxon>Glossata</taxon>
        <taxon>Ditrysia</taxon>
        <taxon>Tineoidea</taxon>
        <taxon>Psychidae</taxon>
        <taxon>Oiketicinae</taxon>
        <taxon>Eumeta</taxon>
    </lineage>
</organism>
<evidence type="ECO:0000313" key="2">
    <source>
        <dbReference type="Proteomes" id="UP000299102"/>
    </source>
</evidence>
<gene>
    <name evidence="1" type="ORF">EVAR_43731_1</name>
</gene>